<keyword evidence="9" id="KW-0732">Signal</keyword>
<evidence type="ECO:0000313" key="11">
    <source>
        <dbReference type="EMBL" id="ABM27267.1"/>
    </source>
</evidence>
<dbReference type="InterPro" id="IPR019546">
    <property type="entry name" value="TAT_signal_bac_arc"/>
</dbReference>
<dbReference type="AlphaFoldDB" id="A0A0H3A746"/>
<feature type="transmembrane region" description="Helical" evidence="8">
    <location>
        <begin position="381"/>
        <end position="404"/>
    </location>
</feature>
<proteinExistence type="predicted"/>
<keyword evidence="4" id="KW-0479">Metal-binding</keyword>
<keyword evidence="6" id="KW-0408">Iron</keyword>
<dbReference type="SUPFAM" id="SSF54862">
    <property type="entry name" value="4Fe-4S ferredoxins"/>
    <property type="match status" value="1"/>
</dbReference>
<protein>
    <submittedName>
        <fullName evidence="11">4Fe-4S ferredoxin, iron-sulfur binding domain protein</fullName>
    </submittedName>
</protein>
<feature type="chain" id="PRO_5002604281" evidence="9">
    <location>
        <begin position="37"/>
        <end position="529"/>
    </location>
</feature>
<sequence precursor="true">MSASTAVRGKRISRRRFLGGLGIAGTALALPAGARADVPAMPGASSGKTPTVYATLYDLDRCVGCGACVEACHERNGARYPEPIKPFPDLVPAGTKNEDWSDRRDVDDRLTPYNWLYIQSATVDTPEGPREMHVPRRCLHCANPPCANLCPWGSARRETSGAVSIEASTCLGGAKCRTVCPWHIPQRQSGVGLYLDLMPRFAGNGVMYKCDRCADITARGGIPACIEACPYDVQTIGPRDAIIAEAKRLAAERGWHLYGLDDNGGTNTIYLSPVPFGLLDAAIPKGPGRPHLAPVADAMRDETRLAAVAATAPLAGFGAAMLRVAADIREAAHNDAPGAHSSHAMGKPGRAAAHRLSAPTAIDTITPHAFLHPATSRAVRAIWLACAIVLGFTGLMQMPIAARYGMTALPGLAWTGDFHVTHRMHYVFAALLLGLGGWLLGKALRQRAFPALTREGWLRLGLVAGLAGTGVLRVLKNLPDVSFSPLLTLWIDLAHLGLAVALGAVALVFAFTGRAAWTRPRPPAGRPPA</sequence>
<evidence type="ECO:0000256" key="8">
    <source>
        <dbReference type="SAM" id="Phobius"/>
    </source>
</evidence>
<feature type="transmembrane region" description="Helical" evidence="8">
    <location>
        <begin position="487"/>
        <end position="511"/>
    </location>
</feature>
<dbReference type="RefSeq" id="WP_011791487.1">
    <property type="nucleotide sequence ID" value="NC_008751.1"/>
</dbReference>
<dbReference type="EMBL" id="CP000527">
    <property type="protein sequence ID" value="ABM27267.1"/>
    <property type="molecule type" value="Genomic_DNA"/>
</dbReference>
<evidence type="ECO:0000256" key="1">
    <source>
        <dbReference type="ARBA" id="ARBA00004418"/>
    </source>
</evidence>
<dbReference type="NCBIfam" id="TIGR01409">
    <property type="entry name" value="TAT_signal_seq"/>
    <property type="match status" value="1"/>
</dbReference>
<evidence type="ECO:0000256" key="3">
    <source>
        <dbReference type="ARBA" id="ARBA00022485"/>
    </source>
</evidence>
<evidence type="ECO:0000256" key="6">
    <source>
        <dbReference type="ARBA" id="ARBA00023004"/>
    </source>
</evidence>
<comment type="subunit">
    <text evidence="2">Heterodimer of a large and a small subunit.</text>
</comment>
<dbReference type="GO" id="GO:0046872">
    <property type="term" value="F:metal ion binding"/>
    <property type="evidence" value="ECO:0007669"/>
    <property type="project" value="UniProtKB-KW"/>
</dbReference>
<evidence type="ECO:0000259" key="10">
    <source>
        <dbReference type="PROSITE" id="PS51379"/>
    </source>
</evidence>
<accession>A0A0H3A746</accession>
<evidence type="ECO:0000256" key="4">
    <source>
        <dbReference type="ARBA" id="ARBA00022723"/>
    </source>
</evidence>
<dbReference type="InterPro" id="IPR006311">
    <property type="entry name" value="TAT_signal"/>
</dbReference>
<evidence type="ECO:0000256" key="9">
    <source>
        <dbReference type="SAM" id="SignalP"/>
    </source>
</evidence>
<keyword evidence="7" id="KW-0411">Iron-sulfur</keyword>
<keyword evidence="8" id="KW-0812">Transmembrane</keyword>
<dbReference type="PANTHER" id="PTHR43545">
    <property type="entry name" value="FORMATE DEHYDROGENASE, NITRATE-INDUCIBLE, IRON-SULFUR SUBUNIT"/>
    <property type="match status" value="1"/>
</dbReference>
<dbReference type="InterPro" id="IPR051555">
    <property type="entry name" value="FDH_Electron_Transfer_Unit"/>
</dbReference>
<feature type="signal peptide" evidence="9">
    <location>
        <begin position="1"/>
        <end position="36"/>
    </location>
</feature>
<dbReference type="Proteomes" id="UP000009173">
    <property type="component" value="Chromosome"/>
</dbReference>
<dbReference type="PANTHER" id="PTHR43545:SF4">
    <property type="entry name" value="IRON-SULFUR PROTEIN"/>
    <property type="match status" value="1"/>
</dbReference>
<dbReference type="InterPro" id="IPR017896">
    <property type="entry name" value="4Fe4S_Fe-S-bd"/>
</dbReference>
<keyword evidence="8" id="KW-1133">Transmembrane helix</keyword>
<feature type="transmembrane region" description="Helical" evidence="8">
    <location>
        <begin position="424"/>
        <end position="444"/>
    </location>
</feature>
<organism evidence="11 12">
    <name type="scientific">Nitratidesulfovibrio vulgaris (strain DP4)</name>
    <name type="common">Desulfovibrio vulgaris</name>
    <dbReference type="NCBI Taxonomy" id="391774"/>
    <lineage>
        <taxon>Bacteria</taxon>
        <taxon>Pseudomonadati</taxon>
        <taxon>Thermodesulfobacteriota</taxon>
        <taxon>Desulfovibrionia</taxon>
        <taxon>Desulfovibrionales</taxon>
        <taxon>Desulfovibrionaceae</taxon>
        <taxon>Nitratidesulfovibrio</taxon>
    </lineage>
</organism>
<dbReference type="GO" id="GO:0051539">
    <property type="term" value="F:4 iron, 4 sulfur cluster binding"/>
    <property type="evidence" value="ECO:0007669"/>
    <property type="project" value="UniProtKB-KW"/>
</dbReference>
<keyword evidence="5" id="KW-0677">Repeat</keyword>
<comment type="subcellular location">
    <subcellularLocation>
        <location evidence="1">Periplasm</location>
    </subcellularLocation>
</comment>
<name>A0A0H3A746_NITV4</name>
<feature type="transmembrane region" description="Helical" evidence="8">
    <location>
        <begin position="305"/>
        <end position="326"/>
    </location>
</feature>
<dbReference type="Pfam" id="PF12797">
    <property type="entry name" value="Fer4_2"/>
    <property type="match status" value="1"/>
</dbReference>
<dbReference type="HOGENOM" id="CLU_514574_0_0_7"/>
<dbReference type="KEGG" id="dvl:Dvul_0243"/>
<keyword evidence="8" id="KW-0472">Membrane</keyword>
<dbReference type="Gene3D" id="3.30.70.20">
    <property type="match status" value="2"/>
</dbReference>
<evidence type="ECO:0000256" key="2">
    <source>
        <dbReference type="ARBA" id="ARBA00011771"/>
    </source>
</evidence>
<dbReference type="GO" id="GO:0042597">
    <property type="term" value="C:periplasmic space"/>
    <property type="evidence" value="ECO:0007669"/>
    <property type="project" value="UniProtKB-SubCell"/>
</dbReference>
<evidence type="ECO:0000256" key="5">
    <source>
        <dbReference type="ARBA" id="ARBA00022737"/>
    </source>
</evidence>
<reference evidence="12" key="1">
    <citation type="journal article" date="2009" name="Environ. Microbiol.">
        <title>Contribution of mobile genetic elements to Desulfovibrio vulgaris genome plasticity.</title>
        <authorList>
            <person name="Walker C.B."/>
            <person name="Stolyar S."/>
            <person name="Chivian D."/>
            <person name="Pinel N."/>
            <person name="Gabster J.A."/>
            <person name="Dehal P.S."/>
            <person name="He Z."/>
            <person name="Yang Z.K."/>
            <person name="Yen H.C."/>
            <person name="Zhou J."/>
            <person name="Wall J.D."/>
            <person name="Hazen T.C."/>
            <person name="Arkin A.P."/>
            <person name="Stahl D.A."/>
        </authorList>
    </citation>
    <scope>NUCLEOTIDE SEQUENCE [LARGE SCALE GENOMIC DNA]</scope>
    <source>
        <strain evidence="12">DP4</strain>
    </source>
</reference>
<keyword evidence="3" id="KW-0004">4Fe-4S</keyword>
<feature type="domain" description="4Fe-4S ferredoxin-type" evidence="10">
    <location>
        <begin position="53"/>
        <end position="83"/>
    </location>
</feature>
<dbReference type="PROSITE" id="PS51379">
    <property type="entry name" value="4FE4S_FER_2"/>
    <property type="match status" value="1"/>
</dbReference>
<evidence type="ECO:0000313" key="12">
    <source>
        <dbReference type="Proteomes" id="UP000009173"/>
    </source>
</evidence>
<dbReference type="PROSITE" id="PS51318">
    <property type="entry name" value="TAT"/>
    <property type="match status" value="1"/>
</dbReference>
<gene>
    <name evidence="11" type="ordered locus">Dvul_0243</name>
</gene>
<evidence type="ECO:0000256" key="7">
    <source>
        <dbReference type="ARBA" id="ARBA00023014"/>
    </source>
</evidence>
<feature type="transmembrane region" description="Helical" evidence="8">
    <location>
        <begin position="456"/>
        <end position="475"/>
    </location>
</feature>
<dbReference type="Pfam" id="PF13247">
    <property type="entry name" value="Fer4_11"/>
    <property type="match status" value="1"/>
</dbReference>